<proteinExistence type="predicted"/>
<dbReference type="EMBL" id="MZ089764">
    <property type="protein sequence ID" value="QXN75064.1"/>
    <property type="molecule type" value="Genomic_DNA"/>
</dbReference>
<accession>A0A8F5MKY9</accession>
<protein>
    <submittedName>
        <fullName evidence="1">Uncharacterized protein</fullName>
    </submittedName>
</protein>
<sequence>MTFLDLVTHCPVGQAVHVFDHDCAENEFSLRAQELLKEKWSFVAHKRVHSVYATSIDHDGRVEGVLNVTLKS</sequence>
<evidence type="ECO:0000313" key="1">
    <source>
        <dbReference type="EMBL" id="QXN75064.1"/>
    </source>
</evidence>
<name>A0A8F5MKY9_9VIRU</name>
<organism evidence="1">
    <name type="scientific">Microvirus mar18</name>
    <dbReference type="NCBI Taxonomy" id="2851150"/>
    <lineage>
        <taxon>Viruses</taxon>
        <taxon>Monodnaviria</taxon>
        <taxon>Sangervirae</taxon>
        <taxon>Phixviricota</taxon>
        <taxon>Malgrandaviricetes</taxon>
        <taxon>Petitvirales</taxon>
        <taxon>Microviridae</taxon>
    </lineage>
</organism>
<reference evidence="1" key="1">
    <citation type="submission" date="2021-04" db="EMBL/GenBank/DDBJ databases">
        <title>Genomes of microviruses identified in yellow-bellied marmot fecal samples.</title>
        <authorList>
            <person name="Varsani A."/>
            <person name="Kraberger S."/>
            <person name="Chatterjee A."/>
            <person name="Richet C."/>
            <person name="Fontenele R.S."/>
            <person name="Schmidlin K."/>
            <person name="Blumstein D.T."/>
        </authorList>
    </citation>
    <scope>NUCLEOTIDE SEQUENCE</scope>
    <source>
        <strain evidence="1">Mar18</strain>
    </source>
</reference>